<feature type="non-terminal residue" evidence="2">
    <location>
        <position position="302"/>
    </location>
</feature>
<feature type="compositionally biased region" description="Basic and acidic residues" evidence="1">
    <location>
        <begin position="213"/>
        <end position="224"/>
    </location>
</feature>
<feature type="compositionally biased region" description="Basic and acidic residues" evidence="1">
    <location>
        <begin position="152"/>
        <end position="169"/>
    </location>
</feature>
<evidence type="ECO:0000256" key="1">
    <source>
        <dbReference type="SAM" id="MobiDB-lite"/>
    </source>
</evidence>
<gene>
    <name evidence="2" type="ORF">AVDCRST_MAG73-3294</name>
</gene>
<reference evidence="2" key="1">
    <citation type="submission" date="2020-02" db="EMBL/GenBank/DDBJ databases">
        <authorList>
            <person name="Meier V. D."/>
        </authorList>
    </citation>
    <scope>NUCLEOTIDE SEQUENCE</scope>
    <source>
        <strain evidence="2">AVDCRST_MAG73</strain>
    </source>
</reference>
<feature type="compositionally biased region" description="Basic residues" evidence="1">
    <location>
        <begin position="114"/>
        <end position="144"/>
    </location>
</feature>
<feature type="region of interest" description="Disordered" evidence="1">
    <location>
        <begin position="22"/>
        <end position="302"/>
    </location>
</feature>
<evidence type="ECO:0000313" key="2">
    <source>
        <dbReference type="EMBL" id="CAA9556123.1"/>
    </source>
</evidence>
<feature type="non-terminal residue" evidence="2">
    <location>
        <position position="1"/>
    </location>
</feature>
<feature type="compositionally biased region" description="Basic residues" evidence="1">
    <location>
        <begin position="286"/>
        <end position="296"/>
    </location>
</feature>
<feature type="compositionally biased region" description="Low complexity" evidence="1">
    <location>
        <begin position="23"/>
        <end position="37"/>
    </location>
</feature>
<feature type="compositionally biased region" description="Basic and acidic residues" evidence="1">
    <location>
        <begin position="51"/>
        <end position="68"/>
    </location>
</feature>
<feature type="compositionally biased region" description="Low complexity" evidence="1">
    <location>
        <begin position="259"/>
        <end position="274"/>
    </location>
</feature>
<protein>
    <submittedName>
        <fullName evidence="2">Dipeptide transport system permease protein DppC</fullName>
    </submittedName>
</protein>
<feature type="compositionally biased region" description="Basic residues" evidence="1">
    <location>
        <begin position="38"/>
        <end position="50"/>
    </location>
</feature>
<organism evidence="2">
    <name type="scientific">uncultured Thermomicrobiales bacterium</name>
    <dbReference type="NCBI Taxonomy" id="1645740"/>
    <lineage>
        <taxon>Bacteria</taxon>
        <taxon>Pseudomonadati</taxon>
        <taxon>Thermomicrobiota</taxon>
        <taxon>Thermomicrobia</taxon>
        <taxon>Thermomicrobiales</taxon>
        <taxon>environmental samples</taxon>
    </lineage>
</organism>
<accession>A0A6J4URP3</accession>
<dbReference type="AlphaFoldDB" id="A0A6J4URP3"/>
<feature type="compositionally biased region" description="Basic and acidic residues" evidence="1">
    <location>
        <begin position="178"/>
        <end position="198"/>
    </location>
</feature>
<dbReference type="EMBL" id="CADCWE010000218">
    <property type="protein sequence ID" value="CAA9556123.1"/>
    <property type="molecule type" value="Genomic_DNA"/>
</dbReference>
<sequence>GRVVGPSRQVCPARRRPPRLGCATAAARAARPVFPRSHGGRRSVHRRRVRPGGDRRAARRPPRPDRGGRHGHPCLAGRRALARHRQPRPRCLEPSDPRGAVDPRHGVPRGGGDRRHRRRDRARRRLLRRPDRRRPDARRRRPPRLPKPGPRPGDRGDARPKPAQRDAGHGRRLVGRLRPRDPRADDEHAPARVRDLGPLRRGPGAAHHPPPRPAERDPLGHRAGDAGTGRADARHLRPQLPRPRRPAPDPGVGDDAQRRPALLPARAAADALPRSGDHAGRARLQPARRRPARRARPAPAAV</sequence>
<feature type="compositionally biased region" description="Basic and acidic residues" evidence="1">
    <location>
        <begin position="90"/>
        <end position="105"/>
    </location>
</feature>
<proteinExistence type="predicted"/>
<name>A0A6J4URP3_9BACT</name>